<keyword evidence="2" id="KW-0812">Transmembrane</keyword>
<evidence type="ECO:0000313" key="4">
    <source>
        <dbReference type="EMBL" id="MFC4108985.1"/>
    </source>
</evidence>
<dbReference type="InterPro" id="IPR038765">
    <property type="entry name" value="Papain-like_cys_pep_sf"/>
</dbReference>
<feature type="compositionally biased region" description="Pro residues" evidence="1">
    <location>
        <begin position="88"/>
        <end position="102"/>
    </location>
</feature>
<name>A0ABV8KS89_9ACTN</name>
<reference evidence="5" key="1">
    <citation type="journal article" date="2019" name="Int. J. Syst. Evol. Microbiol.">
        <title>The Global Catalogue of Microorganisms (GCM) 10K type strain sequencing project: providing services to taxonomists for standard genome sequencing and annotation.</title>
        <authorList>
            <consortium name="The Broad Institute Genomics Platform"/>
            <consortium name="The Broad Institute Genome Sequencing Center for Infectious Disease"/>
            <person name="Wu L."/>
            <person name="Ma J."/>
        </authorList>
    </citation>
    <scope>NUCLEOTIDE SEQUENCE [LARGE SCALE GENOMIC DNA]</scope>
    <source>
        <strain evidence="5">2902at01</strain>
    </source>
</reference>
<feature type="transmembrane region" description="Helical" evidence="2">
    <location>
        <begin position="20"/>
        <end position="41"/>
    </location>
</feature>
<evidence type="ECO:0000313" key="5">
    <source>
        <dbReference type="Proteomes" id="UP001595868"/>
    </source>
</evidence>
<sequence length="268" mass="27775">MEDYVTQRTRRRLRPSGRTVRLTAGSGVALVAALTAGILAVQGLATVPGPSGPVAAELAPAGQTEPAPATTGPASPTPAQPSAAASPTTPPPPPPAPKPKPPASKTLAYEYQAQINYYYCGPAATRIALTAKGKSPSQDAVASRLGTTERGTDSAEDTTRVLNAVIGTDFYRTRTVKGGSAAEADRMRADVVRAITQGYVPVVNVAGTRTDLDGGWHSYDGGHYLTVVGYRDNGRTLKLADPANPDVSLYWMTTADVTGWAAGHGYSA</sequence>
<organism evidence="4 5">
    <name type="scientific">Micromonospora zhanjiangensis</name>
    <dbReference type="NCBI Taxonomy" id="1522057"/>
    <lineage>
        <taxon>Bacteria</taxon>
        <taxon>Bacillati</taxon>
        <taxon>Actinomycetota</taxon>
        <taxon>Actinomycetes</taxon>
        <taxon>Micromonosporales</taxon>
        <taxon>Micromonosporaceae</taxon>
        <taxon>Micromonospora</taxon>
    </lineage>
</organism>
<evidence type="ECO:0000256" key="2">
    <source>
        <dbReference type="SAM" id="Phobius"/>
    </source>
</evidence>
<evidence type="ECO:0000259" key="3">
    <source>
        <dbReference type="Pfam" id="PF13529"/>
    </source>
</evidence>
<protein>
    <submittedName>
        <fullName evidence="4">C39 family peptidase</fullName>
    </submittedName>
</protein>
<dbReference type="InterPro" id="IPR039564">
    <property type="entry name" value="Peptidase_C39-like"/>
</dbReference>
<comment type="caution">
    <text evidence="4">The sequence shown here is derived from an EMBL/GenBank/DDBJ whole genome shotgun (WGS) entry which is preliminary data.</text>
</comment>
<dbReference type="Proteomes" id="UP001595868">
    <property type="component" value="Unassembled WGS sequence"/>
</dbReference>
<feature type="compositionally biased region" description="Low complexity" evidence="1">
    <location>
        <begin position="59"/>
        <end position="74"/>
    </location>
</feature>
<dbReference type="RefSeq" id="WP_377549892.1">
    <property type="nucleotide sequence ID" value="NZ_JBHSBN010000020.1"/>
</dbReference>
<accession>A0ABV8KS89</accession>
<dbReference type="Gene3D" id="3.90.70.10">
    <property type="entry name" value="Cysteine proteinases"/>
    <property type="match status" value="1"/>
</dbReference>
<evidence type="ECO:0000256" key="1">
    <source>
        <dbReference type="SAM" id="MobiDB-lite"/>
    </source>
</evidence>
<dbReference type="SUPFAM" id="SSF54001">
    <property type="entry name" value="Cysteine proteinases"/>
    <property type="match status" value="1"/>
</dbReference>
<proteinExistence type="predicted"/>
<dbReference type="EMBL" id="JBHSBN010000020">
    <property type="protein sequence ID" value="MFC4108985.1"/>
    <property type="molecule type" value="Genomic_DNA"/>
</dbReference>
<feature type="domain" description="Peptidase C39-like" evidence="3">
    <location>
        <begin position="109"/>
        <end position="243"/>
    </location>
</feature>
<dbReference type="Pfam" id="PF13529">
    <property type="entry name" value="Peptidase_C39_2"/>
    <property type="match status" value="1"/>
</dbReference>
<keyword evidence="2" id="KW-1133">Transmembrane helix</keyword>
<gene>
    <name evidence="4" type="ORF">ACFOX0_24025</name>
</gene>
<keyword evidence="5" id="KW-1185">Reference proteome</keyword>
<feature type="region of interest" description="Disordered" evidence="1">
    <location>
        <begin position="131"/>
        <end position="156"/>
    </location>
</feature>
<keyword evidence="2" id="KW-0472">Membrane</keyword>
<feature type="region of interest" description="Disordered" evidence="1">
    <location>
        <begin position="55"/>
        <end position="104"/>
    </location>
</feature>